<evidence type="ECO:0000313" key="10">
    <source>
        <dbReference type="Proteomes" id="UP000242869"/>
    </source>
</evidence>
<feature type="transmembrane region" description="Helical" evidence="7">
    <location>
        <begin position="147"/>
        <end position="166"/>
    </location>
</feature>
<dbReference type="GO" id="GO:0015744">
    <property type="term" value="P:succinate transport"/>
    <property type="evidence" value="ECO:0007669"/>
    <property type="project" value="TreeGrafter"/>
</dbReference>
<dbReference type="Pfam" id="PF06738">
    <property type="entry name" value="ThrE"/>
    <property type="match status" value="1"/>
</dbReference>
<accession>A0A1I4ZHX2</accession>
<protein>
    <submittedName>
        <fullName evidence="9">Uncharacterized membrane protein YjjP, DUF1212 family</fullName>
    </submittedName>
</protein>
<dbReference type="STRING" id="83765.SAMN05660284_01644"/>
<evidence type="ECO:0000256" key="1">
    <source>
        <dbReference type="ARBA" id="ARBA00004651"/>
    </source>
</evidence>
<dbReference type="PANTHER" id="PTHR34390:SF2">
    <property type="entry name" value="SUCCINATE TRANSPORTER SUBUNIT YJJP-RELATED"/>
    <property type="match status" value="1"/>
</dbReference>
<comment type="subcellular location">
    <subcellularLocation>
        <location evidence="1">Cell membrane</location>
        <topology evidence="1">Multi-pass membrane protein</topology>
    </subcellularLocation>
</comment>
<feature type="domain" description="Threonine/serine exporter-like N-terminal" evidence="8">
    <location>
        <begin position="17"/>
        <end position="256"/>
    </location>
</feature>
<dbReference type="AlphaFoldDB" id="A0A1I4ZHX2"/>
<comment type="similarity">
    <text evidence="6">Belongs to the ThrE exporter (TC 2.A.79) family.</text>
</comment>
<keyword evidence="4 7" id="KW-1133">Transmembrane helix</keyword>
<evidence type="ECO:0000256" key="7">
    <source>
        <dbReference type="SAM" id="Phobius"/>
    </source>
</evidence>
<evidence type="ECO:0000256" key="2">
    <source>
        <dbReference type="ARBA" id="ARBA00022475"/>
    </source>
</evidence>
<dbReference type="RefSeq" id="WP_091194298.1">
    <property type="nucleotide sequence ID" value="NZ_FOVE01000010.1"/>
</dbReference>
<organism evidence="9 10">
    <name type="scientific">Formivibrio citricus</name>
    <dbReference type="NCBI Taxonomy" id="83765"/>
    <lineage>
        <taxon>Bacteria</taxon>
        <taxon>Pseudomonadati</taxon>
        <taxon>Pseudomonadota</taxon>
        <taxon>Betaproteobacteria</taxon>
        <taxon>Neisseriales</taxon>
        <taxon>Chitinibacteraceae</taxon>
        <taxon>Formivibrio</taxon>
    </lineage>
</organism>
<keyword evidence="3 7" id="KW-0812">Transmembrane</keyword>
<sequence length="257" mass="26946">MTAAQPGSPYTLQQILDLALTAGILSHQSGGDTARTSAIIRRVATILGAQKADTVISSINIGVTVEKDNLRETAFRKAPHMGANFSMLTAVEHAVSDMEEGRIDIANAEAVFAEIAKTPLLYPRWLVSALVGLACGGFAALFGGDVAAILCTTIGSGLGMALRLFLHKRHYVPFMFATASSFVAMLVTGLLAKLVQTPASEAAMAASVLFLIPGVPFINGAADLFHTNYLNGMVRIMMGVVFVIGIGVGVSLALRLL</sequence>
<feature type="transmembrane region" description="Helical" evidence="7">
    <location>
        <begin position="125"/>
        <end position="141"/>
    </location>
</feature>
<dbReference type="GO" id="GO:0022857">
    <property type="term" value="F:transmembrane transporter activity"/>
    <property type="evidence" value="ECO:0007669"/>
    <property type="project" value="InterPro"/>
</dbReference>
<keyword evidence="10" id="KW-1185">Reference proteome</keyword>
<dbReference type="InterPro" id="IPR050539">
    <property type="entry name" value="ThrE_Dicarb/AminoAcid_Exp"/>
</dbReference>
<reference evidence="10" key="1">
    <citation type="submission" date="2016-10" db="EMBL/GenBank/DDBJ databases">
        <authorList>
            <person name="Varghese N."/>
            <person name="Submissions S."/>
        </authorList>
    </citation>
    <scope>NUCLEOTIDE SEQUENCE [LARGE SCALE GENOMIC DNA]</scope>
    <source>
        <strain evidence="10">DSM 6150</strain>
    </source>
</reference>
<name>A0A1I4ZHX2_9NEIS</name>
<keyword evidence="2" id="KW-1003">Cell membrane</keyword>
<dbReference type="Proteomes" id="UP000242869">
    <property type="component" value="Unassembled WGS sequence"/>
</dbReference>
<evidence type="ECO:0000256" key="4">
    <source>
        <dbReference type="ARBA" id="ARBA00022989"/>
    </source>
</evidence>
<gene>
    <name evidence="9" type="ORF">SAMN05660284_01644</name>
</gene>
<evidence type="ECO:0000256" key="6">
    <source>
        <dbReference type="ARBA" id="ARBA00034125"/>
    </source>
</evidence>
<evidence type="ECO:0000256" key="5">
    <source>
        <dbReference type="ARBA" id="ARBA00023136"/>
    </source>
</evidence>
<dbReference type="EMBL" id="FOVE01000010">
    <property type="protein sequence ID" value="SFN49861.1"/>
    <property type="molecule type" value="Genomic_DNA"/>
</dbReference>
<dbReference type="OrthoDB" id="9813917at2"/>
<proteinExistence type="inferred from homology"/>
<dbReference type="InterPro" id="IPR010619">
    <property type="entry name" value="ThrE-like_N"/>
</dbReference>
<feature type="transmembrane region" description="Helical" evidence="7">
    <location>
        <begin position="173"/>
        <end position="196"/>
    </location>
</feature>
<feature type="transmembrane region" description="Helical" evidence="7">
    <location>
        <begin position="202"/>
        <end position="222"/>
    </location>
</feature>
<dbReference type="PANTHER" id="PTHR34390">
    <property type="entry name" value="UPF0442 PROTEIN YJJB-RELATED"/>
    <property type="match status" value="1"/>
</dbReference>
<evidence type="ECO:0000313" key="9">
    <source>
        <dbReference type="EMBL" id="SFN49861.1"/>
    </source>
</evidence>
<dbReference type="GO" id="GO:0005886">
    <property type="term" value="C:plasma membrane"/>
    <property type="evidence" value="ECO:0007669"/>
    <property type="project" value="UniProtKB-SubCell"/>
</dbReference>
<keyword evidence="5 7" id="KW-0472">Membrane</keyword>
<feature type="transmembrane region" description="Helical" evidence="7">
    <location>
        <begin position="234"/>
        <end position="254"/>
    </location>
</feature>
<evidence type="ECO:0000259" key="8">
    <source>
        <dbReference type="Pfam" id="PF06738"/>
    </source>
</evidence>
<evidence type="ECO:0000256" key="3">
    <source>
        <dbReference type="ARBA" id="ARBA00022692"/>
    </source>
</evidence>